<accession>A0ABV8U1W0</accession>
<evidence type="ECO:0000313" key="3">
    <source>
        <dbReference type="EMBL" id="MFC4337066.1"/>
    </source>
</evidence>
<keyword evidence="3" id="KW-0378">Hydrolase</keyword>
<dbReference type="GO" id="GO:0016787">
    <property type="term" value="F:hydrolase activity"/>
    <property type="evidence" value="ECO:0007669"/>
    <property type="project" value="UniProtKB-KW"/>
</dbReference>
<dbReference type="Pfam" id="PF01551">
    <property type="entry name" value="Peptidase_M23"/>
    <property type="match status" value="1"/>
</dbReference>
<dbReference type="Proteomes" id="UP001595823">
    <property type="component" value="Unassembled WGS sequence"/>
</dbReference>
<dbReference type="CDD" id="cd12797">
    <property type="entry name" value="M23_peptidase"/>
    <property type="match status" value="1"/>
</dbReference>
<dbReference type="RefSeq" id="WP_380623639.1">
    <property type="nucleotide sequence ID" value="NZ_JBHSDK010000028.1"/>
</dbReference>
<keyword evidence="1" id="KW-0812">Transmembrane</keyword>
<dbReference type="EC" id="3.4.24.-" evidence="3"/>
<dbReference type="PANTHER" id="PTHR21666:SF270">
    <property type="entry name" value="MUREIN HYDROLASE ACTIVATOR ENVC"/>
    <property type="match status" value="1"/>
</dbReference>
<comment type="caution">
    <text evidence="3">The sequence shown here is derived from an EMBL/GenBank/DDBJ whole genome shotgun (WGS) entry which is preliminary data.</text>
</comment>
<dbReference type="PANTHER" id="PTHR21666">
    <property type="entry name" value="PEPTIDASE-RELATED"/>
    <property type="match status" value="1"/>
</dbReference>
<keyword evidence="4" id="KW-1185">Reference proteome</keyword>
<dbReference type="InterPro" id="IPR016047">
    <property type="entry name" value="M23ase_b-sheet_dom"/>
</dbReference>
<feature type="domain" description="M23ase beta-sheet core" evidence="2">
    <location>
        <begin position="246"/>
        <end position="355"/>
    </location>
</feature>
<sequence length="376" mass="39579">MIGSSASGKLRRRIWLTTAGVAGLCCVGLVFTLVQVLTGGSEDPDSFDAYWIGCGNETEIDPDAEFSAVAPYSEEQVQNAAIIVSVGQEMEIPARGWVIAVATAMQESRLTNLGNLGEANDHDSLGLFQQRPSMGWGTVEEIMDPVYSSKKFYEKLQKIDGWESMALTRAAQRVQISAFPDAYAKHEAKAGEIVNVITGGGGRVSAVSVNLGECAGPGDVSALGWTSPVPDGEVGSGFRSALRPDHHGVDIMANRGMPIYAAASGRVVTSVCNAYTPSGDPYSCDVDGSPAIIGCGWYVDIEHGSGYITRYCHMNSQPKVKEGDMVQAGEQLGEIGSSGNSSGPHLHYEVHVNGDDSPGGAVDPVPFMKQVGAAMG</sequence>
<evidence type="ECO:0000313" key="4">
    <source>
        <dbReference type="Proteomes" id="UP001595823"/>
    </source>
</evidence>
<keyword evidence="1" id="KW-0472">Membrane</keyword>
<dbReference type="InterPro" id="IPR011055">
    <property type="entry name" value="Dup_hybrid_motif"/>
</dbReference>
<feature type="transmembrane region" description="Helical" evidence="1">
    <location>
        <begin position="14"/>
        <end position="37"/>
    </location>
</feature>
<name>A0ABV8U1W0_9ACTN</name>
<keyword evidence="1" id="KW-1133">Transmembrane helix</keyword>
<proteinExistence type="predicted"/>
<reference evidence="4" key="1">
    <citation type="journal article" date="2019" name="Int. J. Syst. Evol. Microbiol.">
        <title>The Global Catalogue of Microorganisms (GCM) 10K type strain sequencing project: providing services to taxonomists for standard genome sequencing and annotation.</title>
        <authorList>
            <consortium name="The Broad Institute Genomics Platform"/>
            <consortium name="The Broad Institute Genome Sequencing Center for Infectious Disease"/>
            <person name="Wu L."/>
            <person name="Ma J."/>
        </authorList>
    </citation>
    <scope>NUCLEOTIDE SEQUENCE [LARGE SCALE GENOMIC DNA]</scope>
    <source>
        <strain evidence="4">IBRC-M 10908</strain>
    </source>
</reference>
<dbReference type="InterPro" id="IPR050570">
    <property type="entry name" value="Cell_wall_metabolism_enzyme"/>
</dbReference>
<evidence type="ECO:0000256" key="1">
    <source>
        <dbReference type="SAM" id="Phobius"/>
    </source>
</evidence>
<gene>
    <name evidence="3" type="ORF">ACFPET_17825</name>
</gene>
<dbReference type="Gene3D" id="2.70.70.10">
    <property type="entry name" value="Glucose Permease (Domain IIA)"/>
    <property type="match status" value="1"/>
</dbReference>
<dbReference type="EMBL" id="JBHSDK010000028">
    <property type="protein sequence ID" value="MFC4337066.1"/>
    <property type="molecule type" value="Genomic_DNA"/>
</dbReference>
<protein>
    <submittedName>
        <fullName evidence="3">M23 family metallopeptidase</fullName>
        <ecNumber evidence="3">3.4.24.-</ecNumber>
    </submittedName>
</protein>
<dbReference type="SUPFAM" id="SSF51261">
    <property type="entry name" value="Duplicated hybrid motif"/>
    <property type="match status" value="1"/>
</dbReference>
<evidence type="ECO:0000259" key="2">
    <source>
        <dbReference type="Pfam" id="PF01551"/>
    </source>
</evidence>
<organism evidence="3 4">
    <name type="scientific">Salininema proteolyticum</name>
    <dbReference type="NCBI Taxonomy" id="1607685"/>
    <lineage>
        <taxon>Bacteria</taxon>
        <taxon>Bacillati</taxon>
        <taxon>Actinomycetota</taxon>
        <taxon>Actinomycetes</taxon>
        <taxon>Glycomycetales</taxon>
        <taxon>Glycomycetaceae</taxon>
        <taxon>Salininema</taxon>
    </lineage>
</organism>